<comment type="caution">
    <text evidence="2">The sequence shown here is derived from an EMBL/GenBank/DDBJ whole genome shotgun (WGS) entry which is preliminary data.</text>
</comment>
<evidence type="ECO:0000313" key="2">
    <source>
        <dbReference type="EMBL" id="GBP83803.1"/>
    </source>
</evidence>
<sequence length="594" mass="66512">MNGEQISLVGEIRLLGLTIDRKLTFIPHVAKACKKATNIYKGLARAAKATWGLSPEVVRTIYITVIEPTVLYASCAWAPATGKLGVRKMLDAVQRSVALKACRAHRTVSLHSALILSRLLPLDIRVREAAWLYEVKRGKDLGDTFVDRELERPVYFGDLLHPARVPEIGYESVENLDSQTVDRLAVVGPQIYTDGSRIEGKVGAALTEWRDGEETWCSTLRLDPFCTVFQAEMVALQRAIRRVKNGREGLVNIFSDSKSSLEVLTGLKTYHPLAQEARRDISEIVAEGRAVRLFWVRAHAGIAGNERADELARRAALTKKTAADYDRFPLSYAKKVIRAASLEEWQQRYAEGSTGDITKCFFPRVEKAYRVLGDTEMTSHMAQTFTGHGGFAQYLFRFKLRDSPHCACDPVKIQDVLHVLEDCDMFFRERAALEAEIGVAVSRRHFPEILDDARKKKKFFKYCTVNGIGTSSKKSALQLKDHDWDSCILIYSVGNTDTPAPLAPRRWGCGYCIRMHFLGSTGSCGTCYTLIWDSCDHGWETRTSSPGLAYSVDLDRPFGWDLRTKSGLMQTSPVLGIVFENRTSRVLECLIVTG</sequence>
<keyword evidence="3" id="KW-1185">Reference proteome</keyword>
<dbReference type="Proteomes" id="UP000299102">
    <property type="component" value="Unassembled WGS sequence"/>
</dbReference>
<gene>
    <name evidence="2" type="ORF">EVAR_56986_1</name>
</gene>
<evidence type="ECO:0000313" key="3">
    <source>
        <dbReference type="Proteomes" id="UP000299102"/>
    </source>
</evidence>
<dbReference type="CDD" id="cd09276">
    <property type="entry name" value="Rnase_HI_RT_non_LTR"/>
    <property type="match status" value="1"/>
</dbReference>
<dbReference type="Gene3D" id="3.30.420.10">
    <property type="entry name" value="Ribonuclease H-like superfamily/Ribonuclease H"/>
    <property type="match status" value="1"/>
</dbReference>
<dbReference type="EMBL" id="BGZK01001641">
    <property type="protein sequence ID" value="GBP83803.1"/>
    <property type="molecule type" value="Genomic_DNA"/>
</dbReference>
<dbReference type="GO" id="GO:0004523">
    <property type="term" value="F:RNA-DNA hybrid ribonuclease activity"/>
    <property type="evidence" value="ECO:0007669"/>
    <property type="project" value="InterPro"/>
</dbReference>
<dbReference type="InterPro" id="IPR036397">
    <property type="entry name" value="RNaseH_sf"/>
</dbReference>
<dbReference type="InterPro" id="IPR012337">
    <property type="entry name" value="RNaseH-like_sf"/>
</dbReference>
<evidence type="ECO:0000259" key="1">
    <source>
        <dbReference type="PROSITE" id="PS50879"/>
    </source>
</evidence>
<organism evidence="2 3">
    <name type="scientific">Eumeta variegata</name>
    <name type="common">Bagworm moth</name>
    <name type="synonym">Eumeta japonica</name>
    <dbReference type="NCBI Taxonomy" id="151549"/>
    <lineage>
        <taxon>Eukaryota</taxon>
        <taxon>Metazoa</taxon>
        <taxon>Ecdysozoa</taxon>
        <taxon>Arthropoda</taxon>
        <taxon>Hexapoda</taxon>
        <taxon>Insecta</taxon>
        <taxon>Pterygota</taxon>
        <taxon>Neoptera</taxon>
        <taxon>Endopterygota</taxon>
        <taxon>Lepidoptera</taxon>
        <taxon>Glossata</taxon>
        <taxon>Ditrysia</taxon>
        <taxon>Tineoidea</taxon>
        <taxon>Psychidae</taxon>
        <taxon>Oiketicinae</taxon>
        <taxon>Eumeta</taxon>
    </lineage>
</organism>
<protein>
    <submittedName>
        <fullName evidence="2">115 kDa protein in type-1 retrotransposable element R1DM</fullName>
    </submittedName>
</protein>
<dbReference type="SUPFAM" id="SSF53098">
    <property type="entry name" value="Ribonuclease H-like"/>
    <property type="match status" value="1"/>
</dbReference>
<dbReference type="PROSITE" id="PS50879">
    <property type="entry name" value="RNASE_H_1"/>
    <property type="match status" value="1"/>
</dbReference>
<dbReference type="AlphaFoldDB" id="A0A4C1Z9I6"/>
<dbReference type="OrthoDB" id="411823at2759"/>
<name>A0A4C1Z9I6_EUMVA</name>
<feature type="domain" description="RNase H type-1" evidence="1">
    <location>
        <begin position="185"/>
        <end position="317"/>
    </location>
</feature>
<dbReference type="Pfam" id="PF00075">
    <property type="entry name" value="RNase_H"/>
    <property type="match status" value="1"/>
</dbReference>
<accession>A0A4C1Z9I6</accession>
<dbReference type="InterPro" id="IPR002156">
    <property type="entry name" value="RNaseH_domain"/>
</dbReference>
<dbReference type="GO" id="GO:0003676">
    <property type="term" value="F:nucleic acid binding"/>
    <property type="evidence" value="ECO:0007669"/>
    <property type="project" value="InterPro"/>
</dbReference>
<proteinExistence type="predicted"/>
<reference evidence="2 3" key="1">
    <citation type="journal article" date="2019" name="Commun. Biol.">
        <title>The bagworm genome reveals a unique fibroin gene that provides high tensile strength.</title>
        <authorList>
            <person name="Kono N."/>
            <person name="Nakamura H."/>
            <person name="Ohtoshi R."/>
            <person name="Tomita M."/>
            <person name="Numata K."/>
            <person name="Arakawa K."/>
        </authorList>
    </citation>
    <scope>NUCLEOTIDE SEQUENCE [LARGE SCALE GENOMIC DNA]</scope>
</reference>